<proteinExistence type="predicted"/>
<keyword evidence="3" id="KW-1185">Reference proteome</keyword>
<keyword evidence="1" id="KW-0472">Membrane</keyword>
<feature type="transmembrane region" description="Helical" evidence="1">
    <location>
        <begin position="116"/>
        <end position="133"/>
    </location>
</feature>
<dbReference type="EMBL" id="JBHUPB010000004">
    <property type="protein sequence ID" value="MFD2967145.1"/>
    <property type="molecule type" value="Genomic_DNA"/>
</dbReference>
<reference evidence="3" key="1">
    <citation type="journal article" date="2019" name="Int. J. Syst. Evol. Microbiol.">
        <title>The Global Catalogue of Microorganisms (GCM) 10K type strain sequencing project: providing services to taxonomists for standard genome sequencing and annotation.</title>
        <authorList>
            <consortium name="The Broad Institute Genomics Platform"/>
            <consortium name="The Broad Institute Genome Sequencing Center for Infectious Disease"/>
            <person name="Wu L."/>
            <person name="Ma J."/>
        </authorList>
    </citation>
    <scope>NUCLEOTIDE SEQUENCE [LARGE SCALE GENOMIC DNA]</scope>
    <source>
        <strain evidence="3">KCTC 22814</strain>
    </source>
</reference>
<evidence type="ECO:0000313" key="3">
    <source>
        <dbReference type="Proteomes" id="UP001597525"/>
    </source>
</evidence>
<dbReference type="Proteomes" id="UP001597525">
    <property type="component" value="Unassembled WGS sequence"/>
</dbReference>
<feature type="transmembrane region" description="Helical" evidence="1">
    <location>
        <begin position="51"/>
        <end position="68"/>
    </location>
</feature>
<evidence type="ECO:0008006" key="4">
    <source>
        <dbReference type="Google" id="ProtNLM"/>
    </source>
</evidence>
<organism evidence="2 3">
    <name type="scientific">Sphingobacterium bambusae</name>
    <dbReference type="NCBI Taxonomy" id="662858"/>
    <lineage>
        <taxon>Bacteria</taxon>
        <taxon>Pseudomonadati</taxon>
        <taxon>Bacteroidota</taxon>
        <taxon>Sphingobacteriia</taxon>
        <taxon>Sphingobacteriales</taxon>
        <taxon>Sphingobacteriaceae</taxon>
        <taxon>Sphingobacterium</taxon>
    </lineage>
</organism>
<name>A0ABW6BEK2_9SPHI</name>
<evidence type="ECO:0000313" key="2">
    <source>
        <dbReference type="EMBL" id="MFD2967145.1"/>
    </source>
</evidence>
<comment type="caution">
    <text evidence="2">The sequence shown here is derived from an EMBL/GenBank/DDBJ whole genome shotgun (WGS) entry which is preliminary data.</text>
</comment>
<evidence type="ECO:0000256" key="1">
    <source>
        <dbReference type="SAM" id="Phobius"/>
    </source>
</evidence>
<protein>
    <recommendedName>
        <fullName evidence="4">DUF4293 domain-containing protein</fullName>
    </recommendedName>
</protein>
<gene>
    <name evidence="2" type="ORF">ACFS7Y_07095</name>
</gene>
<feature type="transmembrane region" description="Helical" evidence="1">
    <location>
        <begin position="80"/>
        <end position="96"/>
    </location>
</feature>
<keyword evidence="1" id="KW-1133">Transmembrane helix</keyword>
<accession>A0ABW6BEK2</accession>
<feature type="transmembrane region" description="Helical" evidence="1">
    <location>
        <begin position="12"/>
        <end position="31"/>
    </location>
</feature>
<dbReference type="RefSeq" id="WP_320182826.1">
    <property type="nucleotide sequence ID" value="NZ_CP138332.1"/>
</dbReference>
<sequence>MHRKFSINMYILRKPMALVGIFVSALAPLFLPFLKVPIKGNWNLYQTDASLFFITYGLLALCVLAFFLRKVSFYRLCTKIYLGWCVLGFVAVYFKINNYFGMKFVDNLLSSTLHLRWGWFFLFFGALVMLVSVKKTVVAQAEPEKTAEA</sequence>
<keyword evidence="1" id="KW-0812">Transmembrane</keyword>